<proteinExistence type="predicted"/>
<name>A0A645D6K9_9ZZZZ</name>
<evidence type="ECO:0000313" key="1">
    <source>
        <dbReference type="EMBL" id="MPM84891.1"/>
    </source>
</evidence>
<dbReference type="AlphaFoldDB" id="A0A645D6K9"/>
<sequence length="119" mass="12355">MVAPMKAILRSVCDIIHLQIGSVLPDNGEQHLVGQAGYPGTGAGDGTLERAALGWAGRVMDMGLSILDDDVGVPKRALHMHFPVDGKAVAIRVCFGLHLHVPASPAQCPAAEGKNGQNA</sequence>
<dbReference type="EMBL" id="VSSQ01033334">
    <property type="protein sequence ID" value="MPM84891.1"/>
    <property type="molecule type" value="Genomic_DNA"/>
</dbReference>
<organism evidence="1">
    <name type="scientific">bioreactor metagenome</name>
    <dbReference type="NCBI Taxonomy" id="1076179"/>
    <lineage>
        <taxon>unclassified sequences</taxon>
        <taxon>metagenomes</taxon>
        <taxon>ecological metagenomes</taxon>
    </lineage>
</organism>
<protein>
    <submittedName>
        <fullName evidence="1">Uncharacterized protein</fullName>
    </submittedName>
</protein>
<reference evidence="1" key="1">
    <citation type="submission" date="2019-08" db="EMBL/GenBank/DDBJ databases">
        <authorList>
            <person name="Kucharzyk K."/>
            <person name="Murdoch R.W."/>
            <person name="Higgins S."/>
            <person name="Loffler F."/>
        </authorList>
    </citation>
    <scope>NUCLEOTIDE SEQUENCE</scope>
</reference>
<accession>A0A645D6K9</accession>
<gene>
    <name evidence="1" type="ORF">SDC9_131967</name>
</gene>
<comment type="caution">
    <text evidence="1">The sequence shown here is derived from an EMBL/GenBank/DDBJ whole genome shotgun (WGS) entry which is preliminary data.</text>
</comment>